<evidence type="ECO:0000313" key="2">
    <source>
        <dbReference type="WBParaSite" id="SVE_1949000.1"/>
    </source>
</evidence>
<evidence type="ECO:0000313" key="1">
    <source>
        <dbReference type="Proteomes" id="UP000035680"/>
    </source>
</evidence>
<protein>
    <submittedName>
        <fullName evidence="2">Uncharacterized protein</fullName>
    </submittedName>
</protein>
<name>A0A0K0G430_STRVS</name>
<reference evidence="2" key="2">
    <citation type="submission" date="2015-08" db="UniProtKB">
        <authorList>
            <consortium name="WormBaseParasite"/>
        </authorList>
    </citation>
    <scope>IDENTIFICATION</scope>
</reference>
<sequence>MINLFVNNECFFINKSVFKNFVCIVILLIQSSSQQADQIQILDMGCFLLKYTFGRYYEDEKSMKCFTHYSVHDAKNVLDPLLGWYTKDVVIEAVGVLKEVHEKGSEFLHERSKDIITDDDFETSKKYCVVYVINEFFDIGTCKENNALIIDCINTQTLAKK</sequence>
<reference evidence="1" key="1">
    <citation type="submission" date="2014-07" db="EMBL/GenBank/DDBJ databases">
        <authorList>
            <person name="Martin A.A"/>
            <person name="De Silva N."/>
        </authorList>
    </citation>
    <scope>NUCLEOTIDE SEQUENCE</scope>
</reference>
<dbReference type="WBParaSite" id="SVE_1949000.1">
    <property type="protein sequence ID" value="SVE_1949000.1"/>
    <property type="gene ID" value="SVE_1949000"/>
</dbReference>
<organism evidence="1 2">
    <name type="scientific">Strongyloides venezuelensis</name>
    <name type="common">Threadworm</name>
    <dbReference type="NCBI Taxonomy" id="75913"/>
    <lineage>
        <taxon>Eukaryota</taxon>
        <taxon>Metazoa</taxon>
        <taxon>Ecdysozoa</taxon>
        <taxon>Nematoda</taxon>
        <taxon>Chromadorea</taxon>
        <taxon>Rhabditida</taxon>
        <taxon>Tylenchina</taxon>
        <taxon>Panagrolaimomorpha</taxon>
        <taxon>Strongyloidoidea</taxon>
        <taxon>Strongyloididae</taxon>
        <taxon>Strongyloides</taxon>
    </lineage>
</organism>
<proteinExistence type="predicted"/>
<dbReference type="Proteomes" id="UP000035680">
    <property type="component" value="Unassembled WGS sequence"/>
</dbReference>
<dbReference type="AlphaFoldDB" id="A0A0K0G430"/>
<keyword evidence="1" id="KW-1185">Reference proteome</keyword>
<accession>A0A0K0G430</accession>